<dbReference type="InterPro" id="IPR007219">
    <property type="entry name" value="XnlR_reg_dom"/>
</dbReference>
<protein>
    <recommendedName>
        <fullName evidence="5">Zn(2)-C6 fungal-type domain-containing protein</fullName>
    </recommendedName>
</protein>
<dbReference type="GO" id="GO:0006351">
    <property type="term" value="P:DNA-templated transcription"/>
    <property type="evidence" value="ECO:0007669"/>
    <property type="project" value="InterPro"/>
</dbReference>
<evidence type="ECO:0000256" key="3">
    <source>
        <dbReference type="ARBA" id="ARBA00023242"/>
    </source>
</evidence>
<dbReference type="Pfam" id="PF00172">
    <property type="entry name" value="Zn_clus"/>
    <property type="match status" value="1"/>
</dbReference>
<comment type="subcellular location">
    <subcellularLocation>
        <location evidence="1">Nucleus</location>
    </subcellularLocation>
</comment>
<dbReference type="PROSITE" id="PS00463">
    <property type="entry name" value="ZN2_CY6_FUNGAL_1"/>
    <property type="match status" value="1"/>
</dbReference>
<evidence type="ECO:0000256" key="2">
    <source>
        <dbReference type="ARBA" id="ARBA00022723"/>
    </source>
</evidence>
<feature type="compositionally biased region" description="Polar residues" evidence="4">
    <location>
        <begin position="167"/>
        <end position="182"/>
    </location>
</feature>
<keyword evidence="2" id="KW-0479">Metal-binding</keyword>
<evidence type="ECO:0000256" key="4">
    <source>
        <dbReference type="SAM" id="MobiDB-lite"/>
    </source>
</evidence>
<dbReference type="InterPro" id="IPR001138">
    <property type="entry name" value="Zn2Cys6_DnaBD"/>
</dbReference>
<dbReference type="Pfam" id="PF04082">
    <property type="entry name" value="Fungal_trans"/>
    <property type="match status" value="1"/>
</dbReference>
<evidence type="ECO:0000313" key="6">
    <source>
        <dbReference type="EMBL" id="KAF2245562.1"/>
    </source>
</evidence>
<gene>
    <name evidence="6" type="ORF">BU26DRAFT_71293</name>
</gene>
<dbReference type="CDD" id="cd00067">
    <property type="entry name" value="GAL4"/>
    <property type="match status" value="1"/>
</dbReference>
<proteinExistence type="predicted"/>
<name>A0A6A6I6J1_9PLEO</name>
<dbReference type="GO" id="GO:0008270">
    <property type="term" value="F:zinc ion binding"/>
    <property type="evidence" value="ECO:0007669"/>
    <property type="project" value="InterPro"/>
</dbReference>
<dbReference type="GeneID" id="54589585"/>
<feature type="region of interest" description="Disordered" evidence="4">
    <location>
        <begin position="664"/>
        <end position="700"/>
    </location>
</feature>
<sequence>MSRQVPGMPKLALHQYACLRCRARRVKCDKILTGCANCAGHGAQCVYSARRPRKSQKNPHQESRVQRPLLPASHSPPNQERADSLGSDSAHGEAVEGLQDDRSDDEDQDALIPRELRDGSFEATSHSISWGKLYIGPNGKSQYISNDRARQVEDIATVLAGDEDSSGGLTSTETKGNPAVSSLLTPSSVTQNLRSYHPSPAVMNALWEYYAGHVDILVKILYKPDVEALIAHASRNPDDIDCSTEAFLFALWLAVVSSMSAEECEVLHGKERISLIRKYRYALEQALAQAGWMTTQELVLLQSLTLYLTFASENIRSTWIICGIAISVAQAMGIHTDGASSLGAIETEVRRRVWWTLCLIDVRVSENCGLEPHVPLAADTRLPFHINDSDLTCTRTSTQLSGNVSTTLSQSPSEGSSQVNPAHLDVYQIPTPPLDTEAIAPRNEFTEMTVSLVRIERTRTYLKFTRLQRGASREEQESVINKQLRRCEDVYLKYLNEHLELHRLCSLGIQLIMIRLRGLLHDASRPNNTEVLDEQLLDYNTEVLRVAHQLPDRNRPYGWFFRCKYQQWHAAAYILIQLCKHTRGPAVDRAWEVLDSRFVDLDPEPEPDSPLKYSRPHNTEYPNILSGQETAADAYGIQAKPRCRQNVLWQPLLRILKRARQARKQALTPPESLDTPPALKPGTEARHMTPTEQLPSEGLLSDPFCGQILDFGEEMSWEQLDTWALSLQNGSYQQGRVDYLTNDDIAPLNWW</sequence>
<dbReference type="SMART" id="SM00066">
    <property type="entry name" value="GAL4"/>
    <property type="match status" value="1"/>
</dbReference>
<evidence type="ECO:0000256" key="1">
    <source>
        <dbReference type="ARBA" id="ARBA00004123"/>
    </source>
</evidence>
<dbReference type="PANTHER" id="PTHR31001">
    <property type="entry name" value="UNCHARACTERIZED TRANSCRIPTIONAL REGULATORY PROTEIN"/>
    <property type="match status" value="1"/>
</dbReference>
<feature type="region of interest" description="Disordered" evidence="4">
    <location>
        <begin position="50"/>
        <end position="106"/>
    </location>
</feature>
<dbReference type="EMBL" id="ML987200">
    <property type="protein sequence ID" value="KAF2245562.1"/>
    <property type="molecule type" value="Genomic_DNA"/>
</dbReference>
<dbReference type="GO" id="GO:0003677">
    <property type="term" value="F:DNA binding"/>
    <property type="evidence" value="ECO:0007669"/>
    <property type="project" value="InterPro"/>
</dbReference>
<dbReference type="PANTHER" id="PTHR31001:SF50">
    <property type="entry name" value="ZN(II)2CYS6 TRANSCRIPTION FACTOR (EUROFUNG)"/>
    <property type="match status" value="1"/>
</dbReference>
<dbReference type="PROSITE" id="PS50048">
    <property type="entry name" value="ZN2_CY6_FUNGAL_2"/>
    <property type="match status" value="1"/>
</dbReference>
<dbReference type="InterPro" id="IPR050613">
    <property type="entry name" value="Sec_Metabolite_Reg"/>
</dbReference>
<dbReference type="CDD" id="cd12148">
    <property type="entry name" value="fungal_TF_MHR"/>
    <property type="match status" value="1"/>
</dbReference>
<dbReference type="RefSeq" id="XP_033680566.1">
    <property type="nucleotide sequence ID" value="XM_033836255.1"/>
</dbReference>
<dbReference type="SMART" id="SM00906">
    <property type="entry name" value="Fungal_trans"/>
    <property type="match status" value="1"/>
</dbReference>
<dbReference type="InterPro" id="IPR036864">
    <property type="entry name" value="Zn2-C6_fun-type_DNA-bd_sf"/>
</dbReference>
<organism evidence="6 7">
    <name type="scientific">Trematosphaeria pertusa</name>
    <dbReference type="NCBI Taxonomy" id="390896"/>
    <lineage>
        <taxon>Eukaryota</taxon>
        <taxon>Fungi</taxon>
        <taxon>Dikarya</taxon>
        <taxon>Ascomycota</taxon>
        <taxon>Pezizomycotina</taxon>
        <taxon>Dothideomycetes</taxon>
        <taxon>Pleosporomycetidae</taxon>
        <taxon>Pleosporales</taxon>
        <taxon>Massarineae</taxon>
        <taxon>Trematosphaeriaceae</taxon>
        <taxon>Trematosphaeria</taxon>
    </lineage>
</organism>
<dbReference type="GO" id="GO:0005634">
    <property type="term" value="C:nucleus"/>
    <property type="evidence" value="ECO:0007669"/>
    <property type="project" value="UniProtKB-SubCell"/>
</dbReference>
<dbReference type="Proteomes" id="UP000800094">
    <property type="component" value="Unassembled WGS sequence"/>
</dbReference>
<dbReference type="Gene3D" id="4.10.240.10">
    <property type="entry name" value="Zn(2)-C6 fungal-type DNA-binding domain"/>
    <property type="match status" value="1"/>
</dbReference>
<keyword evidence="3" id="KW-0539">Nucleus</keyword>
<dbReference type="AlphaFoldDB" id="A0A6A6I6J1"/>
<feature type="region of interest" description="Disordered" evidence="4">
    <location>
        <begin position="163"/>
        <end position="182"/>
    </location>
</feature>
<evidence type="ECO:0000259" key="5">
    <source>
        <dbReference type="PROSITE" id="PS50048"/>
    </source>
</evidence>
<dbReference type="SUPFAM" id="SSF57701">
    <property type="entry name" value="Zn2/Cys6 DNA-binding domain"/>
    <property type="match status" value="1"/>
</dbReference>
<reference evidence="6" key="1">
    <citation type="journal article" date="2020" name="Stud. Mycol.">
        <title>101 Dothideomycetes genomes: a test case for predicting lifestyles and emergence of pathogens.</title>
        <authorList>
            <person name="Haridas S."/>
            <person name="Albert R."/>
            <person name="Binder M."/>
            <person name="Bloem J."/>
            <person name="Labutti K."/>
            <person name="Salamov A."/>
            <person name="Andreopoulos B."/>
            <person name="Baker S."/>
            <person name="Barry K."/>
            <person name="Bills G."/>
            <person name="Bluhm B."/>
            <person name="Cannon C."/>
            <person name="Castanera R."/>
            <person name="Culley D."/>
            <person name="Daum C."/>
            <person name="Ezra D."/>
            <person name="Gonzalez J."/>
            <person name="Henrissat B."/>
            <person name="Kuo A."/>
            <person name="Liang C."/>
            <person name="Lipzen A."/>
            <person name="Lutzoni F."/>
            <person name="Magnuson J."/>
            <person name="Mondo S."/>
            <person name="Nolan M."/>
            <person name="Ohm R."/>
            <person name="Pangilinan J."/>
            <person name="Park H.-J."/>
            <person name="Ramirez L."/>
            <person name="Alfaro M."/>
            <person name="Sun H."/>
            <person name="Tritt A."/>
            <person name="Yoshinaga Y."/>
            <person name="Zwiers L.-H."/>
            <person name="Turgeon B."/>
            <person name="Goodwin S."/>
            <person name="Spatafora J."/>
            <person name="Crous P."/>
            <person name="Grigoriev I."/>
        </authorList>
    </citation>
    <scope>NUCLEOTIDE SEQUENCE</scope>
    <source>
        <strain evidence="6">CBS 122368</strain>
    </source>
</reference>
<keyword evidence="7" id="KW-1185">Reference proteome</keyword>
<evidence type="ECO:0000313" key="7">
    <source>
        <dbReference type="Proteomes" id="UP000800094"/>
    </source>
</evidence>
<dbReference type="GO" id="GO:0000981">
    <property type="term" value="F:DNA-binding transcription factor activity, RNA polymerase II-specific"/>
    <property type="evidence" value="ECO:0007669"/>
    <property type="project" value="InterPro"/>
</dbReference>
<feature type="domain" description="Zn(2)-C6 fungal-type" evidence="5">
    <location>
        <begin position="17"/>
        <end position="47"/>
    </location>
</feature>
<accession>A0A6A6I6J1</accession>
<dbReference type="OrthoDB" id="424974at2759"/>